<gene>
    <name evidence="3" type="ORF">SAMN05428946_0167</name>
</gene>
<keyword evidence="4" id="KW-1185">Reference proteome</keyword>
<name>A0A1U7PLA6_9BACI</name>
<dbReference type="AlphaFoldDB" id="A0A1U7PLA6"/>
<dbReference type="STRING" id="550447.SAMN05428946_0167"/>
<dbReference type="InterPro" id="IPR050361">
    <property type="entry name" value="MPP/UQCRC_Complex"/>
</dbReference>
<dbReference type="EMBL" id="FTPL01000001">
    <property type="protein sequence ID" value="SIT67102.1"/>
    <property type="molecule type" value="Genomic_DNA"/>
</dbReference>
<dbReference type="InterPro" id="IPR011765">
    <property type="entry name" value="Pept_M16_N"/>
</dbReference>
<dbReference type="Pfam" id="PF00675">
    <property type="entry name" value="Peptidase_M16"/>
    <property type="match status" value="1"/>
</dbReference>
<protein>
    <submittedName>
        <fullName evidence="3">Predicted Zn-dependent peptidase</fullName>
    </submittedName>
</protein>
<dbReference type="NCBIfam" id="NF047421">
    <property type="entry name" value="YfmH_fam"/>
    <property type="match status" value="1"/>
</dbReference>
<feature type="domain" description="Peptidase M16 N-terminal" evidence="1">
    <location>
        <begin position="63"/>
        <end position="172"/>
    </location>
</feature>
<evidence type="ECO:0000259" key="2">
    <source>
        <dbReference type="Pfam" id="PF05193"/>
    </source>
</evidence>
<dbReference type="SUPFAM" id="SSF63411">
    <property type="entry name" value="LuxS/MPP-like metallohydrolase"/>
    <property type="match status" value="2"/>
</dbReference>
<dbReference type="GO" id="GO:0046872">
    <property type="term" value="F:metal ion binding"/>
    <property type="evidence" value="ECO:0007669"/>
    <property type="project" value="InterPro"/>
</dbReference>
<dbReference type="OrthoDB" id="9811314at2"/>
<evidence type="ECO:0000313" key="4">
    <source>
        <dbReference type="Proteomes" id="UP000187550"/>
    </source>
</evidence>
<dbReference type="Proteomes" id="UP000187550">
    <property type="component" value="Unassembled WGS sequence"/>
</dbReference>
<accession>A0A1U7PLA6</accession>
<sequence length="432" mass="49076">MQTLDFNRLQETLYHEELPNGLQVFILPKKGFSKTYVSFTTKYGSIDNTFVPLGKKEKVRVPDGIAHFLEHKMFEKEDGDVFQKFGMNGASANAFTSFTRTAYLFSATENLYPNTELLLDFVQAPYFTEQTVEKEKGIIGQEITMYDDQPDWRAYFGAIENLYESHPVKIDIAGTVESIADITADHLYECYHTFYHPSNMLVFAVGAVDPEEMMEFIRTNQAAKTFDRPERIVREFPQEPANAAVAERSIEMDVSKPKVQFAVKLPYPDLSGIDALKHELSNEILLDLLFGRTSDFYTEAYEEGLIDESFGTEFTSETGFAFAVIGTDSKDPDKFAEKVRATLRSASEKFPFGQDALDRQLRRRTGLFLRALNSIEYIANQFTRYAFNGMNLFDTVPALEDLQVKDLQDALVPLADEQAWSVFEVLPASKGE</sequence>
<dbReference type="Pfam" id="PF05193">
    <property type="entry name" value="Peptidase_M16_C"/>
    <property type="match status" value="1"/>
</dbReference>
<feature type="domain" description="Peptidase M16 C-terminal" evidence="2">
    <location>
        <begin position="181"/>
        <end position="361"/>
    </location>
</feature>
<dbReference type="Gene3D" id="3.30.830.10">
    <property type="entry name" value="Metalloenzyme, LuxS/M16 peptidase-like"/>
    <property type="match status" value="2"/>
</dbReference>
<evidence type="ECO:0000313" key="3">
    <source>
        <dbReference type="EMBL" id="SIT67102.1"/>
    </source>
</evidence>
<dbReference type="InterPro" id="IPR011249">
    <property type="entry name" value="Metalloenz_LuxS/M16"/>
</dbReference>
<organism evidence="3 4">
    <name type="scientific">Edaphobacillus lindanitolerans</name>
    <dbReference type="NCBI Taxonomy" id="550447"/>
    <lineage>
        <taxon>Bacteria</taxon>
        <taxon>Bacillati</taxon>
        <taxon>Bacillota</taxon>
        <taxon>Bacilli</taxon>
        <taxon>Bacillales</taxon>
        <taxon>Bacillaceae</taxon>
        <taxon>Edaphobacillus</taxon>
    </lineage>
</organism>
<dbReference type="PANTHER" id="PTHR11851">
    <property type="entry name" value="METALLOPROTEASE"/>
    <property type="match status" value="1"/>
</dbReference>
<reference evidence="4" key="1">
    <citation type="submission" date="2017-01" db="EMBL/GenBank/DDBJ databases">
        <authorList>
            <person name="Varghese N."/>
            <person name="Submissions S."/>
        </authorList>
    </citation>
    <scope>NUCLEOTIDE SEQUENCE [LARGE SCALE GENOMIC DNA]</scope>
    <source>
        <strain evidence="4">MNA4</strain>
    </source>
</reference>
<dbReference type="RefSeq" id="WP_076756481.1">
    <property type="nucleotide sequence ID" value="NZ_FTPL01000001.1"/>
</dbReference>
<proteinExistence type="predicted"/>
<dbReference type="InterPro" id="IPR007863">
    <property type="entry name" value="Peptidase_M16_C"/>
</dbReference>
<evidence type="ECO:0000259" key="1">
    <source>
        <dbReference type="Pfam" id="PF00675"/>
    </source>
</evidence>
<dbReference type="PANTHER" id="PTHR11851:SF134">
    <property type="entry name" value="ZINC-DEPENDENT PROTEASE"/>
    <property type="match status" value="1"/>
</dbReference>